<protein>
    <submittedName>
        <fullName evidence="3">Endonuclease/exonuclease/phosphatase family protein</fullName>
    </submittedName>
</protein>
<keyword evidence="1" id="KW-0472">Membrane</keyword>
<comment type="caution">
    <text evidence="3">The sequence shown here is derived from an EMBL/GenBank/DDBJ whole genome shotgun (WGS) entry which is preliminary data.</text>
</comment>
<reference evidence="3 4" key="1">
    <citation type="journal article" date="1979" name="Int. J. Syst. Evol. Microbiol.">
        <title>Bacillus globisporus subsp. marinus subsp. nov.</title>
        <authorList>
            <person name="Liu H."/>
        </authorList>
    </citation>
    <scope>NUCLEOTIDE SEQUENCE [LARGE SCALE GENOMIC DNA]</scope>
    <source>
        <strain evidence="3 4">DSM 1297</strain>
    </source>
</reference>
<dbReference type="InterPro" id="IPR051916">
    <property type="entry name" value="GPI-anchor_lipid_remodeler"/>
</dbReference>
<accession>A0ABV3Q6W3</accession>
<evidence type="ECO:0000313" key="4">
    <source>
        <dbReference type="Proteomes" id="UP001556040"/>
    </source>
</evidence>
<keyword evidence="1" id="KW-1133">Transmembrane helix</keyword>
<name>A0ABV3Q6W3_9BACL</name>
<evidence type="ECO:0000259" key="2">
    <source>
        <dbReference type="Pfam" id="PF03372"/>
    </source>
</evidence>
<keyword evidence="1" id="KW-0812">Transmembrane</keyword>
<dbReference type="RefSeq" id="WP_367780385.1">
    <property type="nucleotide sequence ID" value="NZ_JBFMIA010000017.1"/>
</dbReference>
<feature type="domain" description="Endonuclease/exonuclease/phosphatase" evidence="2">
    <location>
        <begin position="104"/>
        <end position="354"/>
    </location>
</feature>
<sequence>MKKIIKLVVFLVGFVGLSLALFLAYMTITAEIPEDVIKLEVENNSQTVLKQGDENNNQTVLKQGDEFSTTIFNIGYGGLDKDQDFFMDGGKGSRSSSEEQTLDNLENMQHFLQETDSDFILIQEIDVKSSRSYHTNQVAMFKEGLKDYGSTFANNYNTQWVPVPILNPMGSVNSGLLSFSKYPIEESTRYQLPGREKWPVQLFELDRAILETKIPVDNGKYLRMVNVHLSAYDKGGKIRAQQVIFLKEYMNEHYKNGDYVVLGGDWNQLLSDIQLEDPNFMEEWPDWLVELPEDFTEGGFQWAVDSTVWTVRDNIQPYVAEENFVTIIDGFLVSPNIEIVDVKGYDLGFEHSDHNPVTTILKLK</sequence>
<keyword evidence="3" id="KW-0255">Endonuclease</keyword>
<dbReference type="GO" id="GO:0004519">
    <property type="term" value="F:endonuclease activity"/>
    <property type="evidence" value="ECO:0007669"/>
    <property type="project" value="UniProtKB-KW"/>
</dbReference>
<organism evidence="3 4">
    <name type="scientific">Jeotgalibacillus marinus</name>
    <dbReference type="NCBI Taxonomy" id="86667"/>
    <lineage>
        <taxon>Bacteria</taxon>
        <taxon>Bacillati</taxon>
        <taxon>Bacillota</taxon>
        <taxon>Bacilli</taxon>
        <taxon>Bacillales</taxon>
        <taxon>Caryophanaceae</taxon>
        <taxon>Jeotgalibacillus</taxon>
    </lineage>
</organism>
<keyword evidence="3" id="KW-0378">Hydrolase</keyword>
<dbReference type="EMBL" id="JBFMIA010000017">
    <property type="protein sequence ID" value="MEW9502896.1"/>
    <property type="molecule type" value="Genomic_DNA"/>
</dbReference>
<gene>
    <name evidence="3" type="ORF">AB1471_13955</name>
</gene>
<proteinExistence type="predicted"/>
<dbReference type="SUPFAM" id="SSF56219">
    <property type="entry name" value="DNase I-like"/>
    <property type="match status" value="1"/>
</dbReference>
<dbReference type="InterPro" id="IPR036691">
    <property type="entry name" value="Endo/exonu/phosph_ase_sf"/>
</dbReference>
<dbReference type="PANTHER" id="PTHR14859">
    <property type="entry name" value="CALCOFLUOR WHITE HYPERSENSITIVE PROTEIN PRECURSOR"/>
    <property type="match status" value="1"/>
</dbReference>
<dbReference type="PANTHER" id="PTHR14859:SF1">
    <property type="entry name" value="PGAP2-INTERACTING PROTEIN"/>
    <property type="match status" value="1"/>
</dbReference>
<keyword evidence="3" id="KW-0540">Nuclease</keyword>
<evidence type="ECO:0000256" key="1">
    <source>
        <dbReference type="SAM" id="Phobius"/>
    </source>
</evidence>
<dbReference type="InterPro" id="IPR005135">
    <property type="entry name" value="Endo/exonuclease/phosphatase"/>
</dbReference>
<dbReference type="Pfam" id="PF03372">
    <property type="entry name" value="Exo_endo_phos"/>
    <property type="match status" value="1"/>
</dbReference>
<dbReference type="Proteomes" id="UP001556040">
    <property type="component" value="Unassembled WGS sequence"/>
</dbReference>
<dbReference type="Gene3D" id="3.60.10.10">
    <property type="entry name" value="Endonuclease/exonuclease/phosphatase"/>
    <property type="match status" value="1"/>
</dbReference>
<feature type="transmembrane region" description="Helical" evidence="1">
    <location>
        <begin position="7"/>
        <end position="28"/>
    </location>
</feature>
<keyword evidence="4" id="KW-1185">Reference proteome</keyword>
<evidence type="ECO:0000313" key="3">
    <source>
        <dbReference type="EMBL" id="MEW9502896.1"/>
    </source>
</evidence>